<dbReference type="AlphaFoldDB" id="A0A0H3DFN2"/>
<evidence type="ECO:0000313" key="2">
    <source>
        <dbReference type="EMBL" id="ADJ49705.1"/>
    </source>
</evidence>
<evidence type="ECO:0008006" key="4">
    <source>
        <dbReference type="Google" id="ProtNLM"/>
    </source>
</evidence>
<dbReference type="InterPro" id="IPR022118">
    <property type="entry name" value="Peptidase_C70_AvrRpt2"/>
</dbReference>
<organism evidence="2 3">
    <name type="scientific">Amycolatopsis mediterranei (strain U-32)</name>
    <dbReference type="NCBI Taxonomy" id="749927"/>
    <lineage>
        <taxon>Bacteria</taxon>
        <taxon>Bacillati</taxon>
        <taxon>Actinomycetota</taxon>
        <taxon>Actinomycetes</taxon>
        <taxon>Pseudonocardiales</taxon>
        <taxon>Pseudonocardiaceae</taxon>
        <taxon>Amycolatopsis</taxon>
    </lineage>
</organism>
<dbReference type="RefSeq" id="WP_013229738.1">
    <property type="nucleotide sequence ID" value="NC_014318.1"/>
</dbReference>
<protein>
    <recommendedName>
        <fullName evidence="4">Peptidase C39-like domain-containing protein</fullName>
    </recommendedName>
</protein>
<feature type="chain" id="PRO_5002607521" description="Peptidase C39-like domain-containing protein" evidence="1">
    <location>
        <begin position="29"/>
        <end position="200"/>
    </location>
</feature>
<dbReference type="EMBL" id="CP002000">
    <property type="protein sequence ID" value="ADJ49705.1"/>
    <property type="molecule type" value="Genomic_DNA"/>
</dbReference>
<dbReference type="KEGG" id="amd:AMED_8001"/>
<feature type="signal peptide" evidence="1">
    <location>
        <begin position="1"/>
        <end position="28"/>
    </location>
</feature>
<dbReference type="eggNOG" id="COG3271">
    <property type="taxonomic scope" value="Bacteria"/>
</dbReference>
<proteinExistence type="predicted"/>
<dbReference type="Pfam" id="PF12385">
    <property type="entry name" value="Peptidase_C70"/>
    <property type="match status" value="1"/>
</dbReference>
<dbReference type="GeneID" id="92875620"/>
<keyword evidence="1" id="KW-0732">Signal</keyword>
<gene>
    <name evidence="2" type="ordered locus">AMED_8001</name>
</gene>
<dbReference type="HOGENOM" id="CLU_085378_1_1_11"/>
<dbReference type="Gene3D" id="3.90.70.10">
    <property type="entry name" value="Cysteine proteinases"/>
    <property type="match status" value="1"/>
</dbReference>
<evidence type="ECO:0000313" key="3">
    <source>
        <dbReference type="Proteomes" id="UP000000328"/>
    </source>
</evidence>
<reference evidence="2 3" key="1">
    <citation type="journal article" date="2010" name="Cell Res.">
        <title>Complete genome sequence of the rifamycin SV-producing Amycolatopsis mediterranei U32 revealed its genetic characteristics in phylogeny and metabolism.</title>
        <authorList>
            <person name="Zhao W."/>
            <person name="Zhong Y."/>
            <person name="Yuan H."/>
            <person name="Wang J."/>
            <person name="Zheng H."/>
            <person name="Wang Y."/>
            <person name="Cen X."/>
            <person name="Xu F."/>
            <person name="Bai J."/>
            <person name="Han X."/>
            <person name="Lu G."/>
            <person name="Zhu Y."/>
            <person name="Shao Z."/>
            <person name="Yan H."/>
            <person name="Li C."/>
            <person name="Peng N."/>
            <person name="Zhang Z."/>
            <person name="Zhang Y."/>
            <person name="Lin W."/>
            <person name="Fan Y."/>
            <person name="Qin Z."/>
            <person name="Hu Y."/>
            <person name="Zhu B."/>
            <person name="Wang S."/>
            <person name="Ding X."/>
            <person name="Zhao G.P."/>
        </authorList>
    </citation>
    <scope>NUCLEOTIDE SEQUENCE [LARGE SCALE GENOMIC DNA]</scope>
    <source>
        <strain evidence="3">U-32</strain>
    </source>
</reference>
<sequence>MLVKSSQVHAVLAVSLLLCLVAPAAAGAAPGVPSTYRNQIVLQLQQKNQWCWAGAGNTIAAYHGAVVSQTRFCQLAHGETGVIDVTGATGSDCANLPGTLADPQRAFARLGFSSPGRYLDRRISYADVRTQTAANQPVETRIGWNSGGGHVHVLYGYDTRGDWVFWGDPGPAKRYNWSTYGYYTQNSSFTWTHTLTGIAR</sequence>
<accession>A0A0H3DFN2</accession>
<dbReference type="Proteomes" id="UP000000328">
    <property type="component" value="Chromosome"/>
</dbReference>
<dbReference type="PATRIC" id="fig|749927.5.peg.8314"/>
<name>A0A0H3DFN2_AMYMU</name>
<evidence type="ECO:0000256" key="1">
    <source>
        <dbReference type="SAM" id="SignalP"/>
    </source>
</evidence>
<dbReference type="OrthoDB" id="5148996at2"/>